<dbReference type="OrthoDB" id="206452at2759"/>
<reference evidence="3 4" key="1">
    <citation type="submission" date="2021-08" db="EMBL/GenBank/DDBJ databases">
        <title>Draft Genome Sequence of Phanerochaete sordida strain YK-624.</title>
        <authorList>
            <person name="Mori T."/>
            <person name="Dohra H."/>
            <person name="Suzuki T."/>
            <person name="Kawagishi H."/>
            <person name="Hirai H."/>
        </authorList>
    </citation>
    <scope>NUCLEOTIDE SEQUENCE [LARGE SCALE GENOMIC DNA]</scope>
    <source>
        <strain evidence="3 4">YK-624</strain>
    </source>
</reference>
<evidence type="ECO:0000259" key="2">
    <source>
        <dbReference type="Pfam" id="PF08719"/>
    </source>
</evidence>
<dbReference type="InterPro" id="IPR037238">
    <property type="entry name" value="YbiA-like_sf"/>
</dbReference>
<dbReference type="EMBL" id="BPQB01000004">
    <property type="protein sequence ID" value="GJE86572.1"/>
    <property type="molecule type" value="Genomic_DNA"/>
</dbReference>
<gene>
    <name evidence="3" type="ORF">PsYK624_026520</name>
</gene>
<keyword evidence="4" id="KW-1185">Reference proteome</keyword>
<dbReference type="AlphaFoldDB" id="A0A9P3G093"/>
<dbReference type="Pfam" id="PF08719">
    <property type="entry name" value="NADAR"/>
    <property type="match status" value="1"/>
</dbReference>
<dbReference type="SUPFAM" id="SSF143990">
    <property type="entry name" value="YbiA-like"/>
    <property type="match status" value="1"/>
</dbReference>
<dbReference type="Proteomes" id="UP000703269">
    <property type="component" value="Unassembled WGS sequence"/>
</dbReference>
<evidence type="ECO:0000313" key="4">
    <source>
        <dbReference type="Proteomes" id="UP000703269"/>
    </source>
</evidence>
<proteinExistence type="predicted"/>
<dbReference type="InterPro" id="IPR012816">
    <property type="entry name" value="NADAR"/>
</dbReference>
<protein>
    <submittedName>
        <fullName evidence="3">NADAR family protein</fullName>
    </submittedName>
</protein>
<feature type="region of interest" description="Disordered" evidence="1">
    <location>
        <begin position="1"/>
        <end position="63"/>
    </location>
</feature>
<feature type="domain" description="NADAR" evidence="2">
    <location>
        <begin position="66"/>
        <end position="207"/>
    </location>
</feature>
<name>A0A9P3G093_9APHY</name>
<evidence type="ECO:0000313" key="3">
    <source>
        <dbReference type="EMBL" id="GJE86572.1"/>
    </source>
</evidence>
<sequence>MAGASPSGDQAKVSTTYSTSREHDAIVVDQSGQTERSLSQEDKSGSADLGDPAAGDRDAGESGPVLFYEKDKPYYEFTNFAPYPVEFQGKIYPTSEHLFQASKFLDADPQLSETIRTAPSARAAFDEASRSRRLQRADWFKVNISVMDKILEAKFSQHSKLRDMLLGTGDREIIEASPIDAFWGYGEDRQGRNELGKALVRLREQLRQGV</sequence>
<accession>A0A9P3G093</accession>
<comment type="caution">
    <text evidence="3">The sequence shown here is derived from an EMBL/GenBank/DDBJ whole genome shotgun (WGS) entry which is preliminary data.</text>
</comment>
<dbReference type="Gene3D" id="1.10.357.40">
    <property type="entry name" value="YbiA-like"/>
    <property type="match status" value="1"/>
</dbReference>
<dbReference type="NCBIfam" id="TIGR02464">
    <property type="entry name" value="ribofla_fusion"/>
    <property type="match status" value="1"/>
</dbReference>
<dbReference type="CDD" id="cd15457">
    <property type="entry name" value="NADAR"/>
    <property type="match status" value="1"/>
</dbReference>
<evidence type="ECO:0000256" key="1">
    <source>
        <dbReference type="SAM" id="MobiDB-lite"/>
    </source>
</evidence>
<organism evidence="3 4">
    <name type="scientific">Phanerochaete sordida</name>
    <dbReference type="NCBI Taxonomy" id="48140"/>
    <lineage>
        <taxon>Eukaryota</taxon>
        <taxon>Fungi</taxon>
        <taxon>Dikarya</taxon>
        <taxon>Basidiomycota</taxon>
        <taxon>Agaricomycotina</taxon>
        <taxon>Agaricomycetes</taxon>
        <taxon>Polyporales</taxon>
        <taxon>Phanerochaetaceae</taxon>
        <taxon>Phanerochaete</taxon>
    </lineage>
</organism>